<evidence type="ECO:0000313" key="2">
    <source>
        <dbReference type="WBParaSite" id="PSU_v2.g12590.t1"/>
    </source>
</evidence>
<keyword evidence="1" id="KW-1185">Reference proteome</keyword>
<proteinExistence type="predicted"/>
<dbReference type="AlphaFoldDB" id="A0A914Y4C5"/>
<sequence>MLQSASIFYIQKQIHSIIKNRQILIDENYRTDISYPIRYYNRDRPYYEKDIMVNVGNLLAVDLRSPEQGNANSHRSALYVIDRGVDELHQEDRINETYRTLANDTTAFSYDASRLGRIANTTIPGTGAPGVWMLRFVGRIPGMLKCGNIDALLLKALGYMEMALTLSVQTRQQWQIVICNIEGIGRSEHPRAYPWTTAHNDPNEPDWFANIMNYQIGSQHVYADAHAMSRALIECLTQISLPCPYFQLVSHD</sequence>
<accession>A0A914Y4C5</accession>
<name>A0A914Y4C5_9BILA</name>
<evidence type="ECO:0000313" key="1">
    <source>
        <dbReference type="Proteomes" id="UP000887577"/>
    </source>
</evidence>
<organism evidence="1 2">
    <name type="scientific">Panagrolaimus superbus</name>
    <dbReference type="NCBI Taxonomy" id="310955"/>
    <lineage>
        <taxon>Eukaryota</taxon>
        <taxon>Metazoa</taxon>
        <taxon>Ecdysozoa</taxon>
        <taxon>Nematoda</taxon>
        <taxon>Chromadorea</taxon>
        <taxon>Rhabditida</taxon>
        <taxon>Tylenchina</taxon>
        <taxon>Panagrolaimomorpha</taxon>
        <taxon>Panagrolaimoidea</taxon>
        <taxon>Panagrolaimidae</taxon>
        <taxon>Panagrolaimus</taxon>
    </lineage>
</organism>
<protein>
    <submittedName>
        <fullName evidence="2">Uncharacterized protein</fullName>
    </submittedName>
</protein>
<dbReference type="Proteomes" id="UP000887577">
    <property type="component" value="Unplaced"/>
</dbReference>
<reference evidence="2" key="1">
    <citation type="submission" date="2022-11" db="UniProtKB">
        <authorList>
            <consortium name="WormBaseParasite"/>
        </authorList>
    </citation>
    <scope>IDENTIFICATION</scope>
</reference>
<dbReference type="WBParaSite" id="PSU_v2.g12590.t1">
    <property type="protein sequence ID" value="PSU_v2.g12590.t1"/>
    <property type="gene ID" value="PSU_v2.g12590"/>
</dbReference>